<feature type="compositionally biased region" description="Basic and acidic residues" evidence="5">
    <location>
        <begin position="283"/>
        <end position="308"/>
    </location>
</feature>
<proteinExistence type="inferred from homology"/>
<dbReference type="RefSeq" id="XP_043048977.1">
    <property type="nucleotide sequence ID" value="XM_043191670.1"/>
</dbReference>
<evidence type="ECO:0000256" key="4">
    <source>
        <dbReference type="ARBA" id="ARBA00038509"/>
    </source>
</evidence>
<evidence type="ECO:0000313" key="8">
    <source>
        <dbReference type="Proteomes" id="UP000790833"/>
    </source>
</evidence>
<dbReference type="InterPro" id="IPR002130">
    <property type="entry name" value="Cyclophilin-type_PPIase_dom"/>
</dbReference>
<dbReference type="AlphaFoldDB" id="A0A9P7V909"/>
<sequence>MFLAPPTTGKIKIATSKGDIFVDLWCKEVPIAARLFMENCIKGKYNGRAFDIIKPEYLVQLSVSDKIEYNLKDEYHSRIRWHQRGMLGAIFNDKQNNHHLLESFFITLTPIPELANRAILLGKITNSDSWYNLLKISESELDNYDKPRFPVVINLIEVIDGFFNGLTIESKGKVDGPLHKKQRKDTALVIKKPKVKISYEESANDGSDDDDDEAGTTVRIQMKSANETFYGYLETNKQNKEAEIVGNTDGKVEELSIVGPAVHIEASDDTSHRKAESSLVKEVSQDNKDKLEAQDKVPEPEKILRDPTIDSDFDSDLEFDDVKVDLSALNSHHFTSRQVKMIQY</sequence>
<evidence type="ECO:0000313" key="7">
    <source>
        <dbReference type="EMBL" id="KAG7193429.1"/>
    </source>
</evidence>
<dbReference type="EMBL" id="JAHMUF010000012">
    <property type="protein sequence ID" value="KAG7193429.1"/>
    <property type="molecule type" value="Genomic_DNA"/>
</dbReference>
<dbReference type="OrthoDB" id="442970at2759"/>
<comment type="catalytic activity">
    <reaction evidence="1">
        <text>[protein]-peptidylproline (omega=180) = [protein]-peptidylproline (omega=0)</text>
        <dbReference type="Rhea" id="RHEA:16237"/>
        <dbReference type="Rhea" id="RHEA-COMP:10747"/>
        <dbReference type="Rhea" id="RHEA-COMP:10748"/>
        <dbReference type="ChEBI" id="CHEBI:83833"/>
        <dbReference type="ChEBI" id="CHEBI:83834"/>
        <dbReference type="EC" id="5.2.1.8"/>
    </reaction>
</comment>
<evidence type="ECO:0000256" key="3">
    <source>
        <dbReference type="ARBA" id="ARBA00023242"/>
    </source>
</evidence>
<dbReference type="Pfam" id="PF00160">
    <property type="entry name" value="Pro_isomerase"/>
    <property type="match status" value="1"/>
</dbReference>
<comment type="similarity">
    <text evidence="4">Belongs to the cyclophilin-type PPIase family. CWC27 subfamily.</text>
</comment>
<dbReference type="GeneID" id="66114221"/>
<dbReference type="Gene3D" id="2.40.100.10">
    <property type="entry name" value="Cyclophilin-like"/>
    <property type="match status" value="1"/>
</dbReference>
<organism evidence="7 8">
    <name type="scientific">Scheffersomyces spartinae</name>
    <dbReference type="NCBI Taxonomy" id="45513"/>
    <lineage>
        <taxon>Eukaryota</taxon>
        <taxon>Fungi</taxon>
        <taxon>Dikarya</taxon>
        <taxon>Ascomycota</taxon>
        <taxon>Saccharomycotina</taxon>
        <taxon>Pichiomycetes</taxon>
        <taxon>Debaryomycetaceae</taxon>
        <taxon>Scheffersomyces</taxon>
    </lineage>
</organism>
<feature type="compositionally biased region" description="Basic and acidic residues" evidence="5">
    <location>
        <begin position="266"/>
        <end position="276"/>
    </location>
</feature>
<protein>
    <submittedName>
        <fullName evidence="7">Peptidyl-prolyl isomerase cwc27</fullName>
    </submittedName>
</protein>
<keyword evidence="3" id="KW-0539">Nucleus</keyword>
<dbReference type="Proteomes" id="UP000790833">
    <property type="component" value="Unassembled WGS sequence"/>
</dbReference>
<evidence type="ECO:0000256" key="2">
    <source>
        <dbReference type="ARBA" id="ARBA00004123"/>
    </source>
</evidence>
<feature type="region of interest" description="Disordered" evidence="5">
    <location>
        <begin position="266"/>
        <end position="310"/>
    </location>
</feature>
<feature type="domain" description="PPIase cyclophilin-type" evidence="6">
    <location>
        <begin position="18"/>
        <end position="158"/>
    </location>
</feature>
<keyword evidence="7" id="KW-0413">Isomerase</keyword>
<dbReference type="PANTHER" id="PTHR45625">
    <property type="entry name" value="PEPTIDYL-PROLYL CIS-TRANS ISOMERASE-RELATED"/>
    <property type="match status" value="1"/>
</dbReference>
<evidence type="ECO:0000259" key="6">
    <source>
        <dbReference type="PROSITE" id="PS50072"/>
    </source>
</evidence>
<evidence type="ECO:0000256" key="1">
    <source>
        <dbReference type="ARBA" id="ARBA00000971"/>
    </source>
</evidence>
<accession>A0A9P7V909</accession>
<keyword evidence="8" id="KW-1185">Reference proteome</keyword>
<reference evidence="7" key="1">
    <citation type="submission" date="2021-03" db="EMBL/GenBank/DDBJ databases">
        <authorList>
            <person name="Palmer J.M."/>
        </authorList>
    </citation>
    <scope>NUCLEOTIDE SEQUENCE</scope>
    <source>
        <strain evidence="7">ARV_011</strain>
    </source>
</reference>
<dbReference type="GO" id="GO:0071013">
    <property type="term" value="C:catalytic step 2 spliceosome"/>
    <property type="evidence" value="ECO:0007669"/>
    <property type="project" value="TreeGrafter"/>
</dbReference>
<comment type="subcellular location">
    <subcellularLocation>
        <location evidence="2">Nucleus</location>
    </subcellularLocation>
</comment>
<dbReference type="PROSITE" id="PS50072">
    <property type="entry name" value="CSA_PPIASE_2"/>
    <property type="match status" value="1"/>
</dbReference>
<name>A0A9P7V909_9ASCO</name>
<dbReference type="InterPro" id="IPR029000">
    <property type="entry name" value="Cyclophilin-like_dom_sf"/>
</dbReference>
<gene>
    <name evidence="7" type="primary">CWC27</name>
    <name evidence="7" type="ORF">KQ657_000847</name>
</gene>
<dbReference type="SUPFAM" id="SSF50891">
    <property type="entry name" value="Cyclophilin-like"/>
    <property type="match status" value="1"/>
</dbReference>
<dbReference type="PANTHER" id="PTHR45625:SF6">
    <property type="entry name" value="SPLICEOSOME-ASSOCIATED PROTEIN CWC27 HOMOLOG"/>
    <property type="match status" value="1"/>
</dbReference>
<dbReference type="GO" id="GO:0003755">
    <property type="term" value="F:peptidyl-prolyl cis-trans isomerase activity"/>
    <property type="evidence" value="ECO:0007669"/>
    <property type="project" value="UniProtKB-EC"/>
</dbReference>
<evidence type="ECO:0000256" key="5">
    <source>
        <dbReference type="SAM" id="MobiDB-lite"/>
    </source>
</evidence>
<dbReference type="InterPro" id="IPR044666">
    <property type="entry name" value="Cyclophilin_A-like"/>
</dbReference>
<comment type="caution">
    <text evidence="7">The sequence shown here is derived from an EMBL/GenBank/DDBJ whole genome shotgun (WGS) entry which is preliminary data.</text>
</comment>